<dbReference type="InterPro" id="IPR050515">
    <property type="entry name" value="Beta-lactam/transpept"/>
</dbReference>
<keyword evidence="18" id="KW-0808">Transferase</keyword>
<keyword evidence="10" id="KW-0573">Peptidoglycan synthesis</keyword>
<dbReference type="PANTHER" id="PTHR30627">
    <property type="entry name" value="PEPTIDOGLYCAN D,D-TRANSPEPTIDASE"/>
    <property type="match status" value="1"/>
</dbReference>
<evidence type="ECO:0000259" key="16">
    <source>
        <dbReference type="Pfam" id="PF00905"/>
    </source>
</evidence>
<evidence type="ECO:0000256" key="10">
    <source>
        <dbReference type="ARBA" id="ARBA00022984"/>
    </source>
</evidence>
<dbReference type="GO" id="GO:0006508">
    <property type="term" value="P:proteolysis"/>
    <property type="evidence" value="ECO:0007669"/>
    <property type="project" value="UniProtKB-KW"/>
</dbReference>
<protein>
    <submittedName>
        <fullName evidence="18">Peptidoglycan glycosyltransferase</fullName>
    </submittedName>
</protein>
<proteinExistence type="predicted"/>
<dbReference type="Gene3D" id="3.90.1310.10">
    <property type="entry name" value="Penicillin-binding protein 2a (Domain 2)"/>
    <property type="match status" value="1"/>
</dbReference>
<evidence type="ECO:0000256" key="2">
    <source>
        <dbReference type="ARBA" id="ARBA00004236"/>
    </source>
</evidence>
<keyword evidence="11 15" id="KW-1133">Transmembrane helix</keyword>
<dbReference type="InterPro" id="IPR036138">
    <property type="entry name" value="PBP_dimer_sf"/>
</dbReference>
<feature type="transmembrane region" description="Helical" evidence="15">
    <location>
        <begin position="18"/>
        <end position="37"/>
    </location>
</feature>
<feature type="domain" description="Penicillin-binding protein transpeptidase" evidence="16">
    <location>
        <begin position="272"/>
        <end position="614"/>
    </location>
</feature>
<dbReference type="RefSeq" id="WP_159462439.1">
    <property type="nucleotide sequence ID" value="NZ_FZQA01000002.1"/>
</dbReference>
<evidence type="ECO:0000256" key="7">
    <source>
        <dbReference type="ARBA" id="ARBA00022692"/>
    </source>
</evidence>
<dbReference type="Gene3D" id="3.40.710.10">
    <property type="entry name" value="DD-peptidase/beta-lactamase superfamily"/>
    <property type="match status" value="1"/>
</dbReference>
<evidence type="ECO:0000256" key="1">
    <source>
        <dbReference type="ARBA" id="ARBA00004167"/>
    </source>
</evidence>
<dbReference type="Pfam" id="PF00905">
    <property type="entry name" value="Transpeptidase"/>
    <property type="match status" value="1"/>
</dbReference>
<dbReference type="AlphaFoldDB" id="A0A239PQ90"/>
<evidence type="ECO:0000256" key="15">
    <source>
        <dbReference type="SAM" id="Phobius"/>
    </source>
</evidence>
<comment type="subcellular location">
    <subcellularLocation>
        <location evidence="2">Cell membrane</location>
    </subcellularLocation>
    <subcellularLocation>
        <location evidence="1">Membrane</location>
        <topology evidence="1">Single-pass membrane protein</topology>
    </subcellularLocation>
</comment>
<feature type="region of interest" description="Disordered" evidence="14">
    <location>
        <begin position="620"/>
        <end position="639"/>
    </location>
</feature>
<keyword evidence="3" id="KW-1003">Cell membrane</keyword>
<gene>
    <name evidence="18" type="ORF">SAMN06297382_1504</name>
</gene>
<evidence type="ECO:0000256" key="5">
    <source>
        <dbReference type="ARBA" id="ARBA00022645"/>
    </source>
</evidence>
<evidence type="ECO:0000313" key="18">
    <source>
        <dbReference type="EMBL" id="SNT72459.1"/>
    </source>
</evidence>
<evidence type="ECO:0000256" key="3">
    <source>
        <dbReference type="ARBA" id="ARBA00022475"/>
    </source>
</evidence>
<dbReference type="OrthoDB" id="9766847at2"/>
<evidence type="ECO:0000256" key="8">
    <source>
        <dbReference type="ARBA" id="ARBA00022801"/>
    </source>
</evidence>
<dbReference type="InterPro" id="IPR005311">
    <property type="entry name" value="PBP_dimer"/>
</dbReference>
<dbReference type="GO" id="GO:0009252">
    <property type="term" value="P:peptidoglycan biosynthetic process"/>
    <property type="evidence" value="ECO:0007669"/>
    <property type="project" value="UniProtKB-KW"/>
</dbReference>
<evidence type="ECO:0000259" key="17">
    <source>
        <dbReference type="Pfam" id="PF03717"/>
    </source>
</evidence>
<evidence type="ECO:0000256" key="14">
    <source>
        <dbReference type="SAM" id="MobiDB-lite"/>
    </source>
</evidence>
<dbReference type="GO" id="GO:0005886">
    <property type="term" value="C:plasma membrane"/>
    <property type="evidence" value="ECO:0007669"/>
    <property type="project" value="UniProtKB-SubCell"/>
</dbReference>
<keyword evidence="13" id="KW-0961">Cell wall biogenesis/degradation</keyword>
<dbReference type="GO" id="GO:0016740">
    <property type="term" value="F:transferase activity"/>
    <property type="evidence" value="ECO:0007669"/>
    <property type="project" value="UniProtKB-KW"/>
</dbReference>
<evidence type="ECO:0000256" key="9">
    <source>
        <dbReference type="ARBA" id="ARBA00022960"/>
    </source>
</evidence>
<evidence type="ECO:0000256" key="13">
    <source>
        <dbReference type="ARBA" id="ARBA00023316"/>
    </source>
</evidence>
<dbReference type="Proteomes" id="UP000198346">
    <property type="component" value="Unassembled WGS sequence"/>
</dbReference>
<dbReference type="GO" id="GO:0071972">
    <property type="term" value="F:peptidoglycan L,D-transpeptidase activity"/>
    <property type="evidence" value="ECO:0007669"/>
    <property type="project" value="TreeGrafter"/>
</dbReference>
<keyword evidence="7 15" id="KW-0812">Transmembrane</keyword>
<dbReference type="SUPFAM" id="SSF56519">
    <property type="entry name" value="Penicillin binding protein dimerisation domain"/>
    <property type="match status" value="1"/>
</dbReference>
<keyword evidence="9" id="KW-0133">Cell shape</keyword>
<reference evidence="18 19" key="1">
    <citation type="submission" date="2017-07" db="EMBL/GenBank/DDBJ databases">
        <authorList>
            <person name="Sun Z.S."/>
            <person name="Albrecht U."/>
            <person name="Echele G."/>
            <person name="Lee C.C."/>
        </authorList>
    </citation>
    <scope>NUCLEOTIDE SEQUENCE [LARGE SCALE GENOMIC DNA]</scope>
    <source>
        <strain evidence="18 19">CGMCC 1.12710</strain>
    </source>
</reference>
<dbReference type="Gene3D" id="3.30.1390.30">
    <property type="entry name" value="Penicillin-binding protein 2a, domain 3"/>
    <property type="match status" value="1"/>
</dbReference>
<dbReference type="SUPFAM" id="SSF56601">
    <property type="entry name" value="beta-lactamase/transpeptidase-like"/>
    <property type="match status" value="1"/>
</dbReference>
<dbReference type="Pfam" id="PF03717">
    <property type="entry name" value="PBP_dimer"/>
    <property type="match status" value="1"/>
</dbReference>
<keyword evidence="12 15" id="KW-0472">Membrane</keyword>
<evidence type="ECO:0000256" key="11">
    <source>
        <dbReference type="ARBA" id="ARBA00022989"/>
    </source>
</evidence>
<dbReference type="NCBIfam" id="TIGR03423">
    <property type="entry name" value="pbp2_mrdA"/>
    <property type="match status" value="1"/>
</dbReference>
<evidence type="ECO:0000256" key="6">
    <source>
        <dbReference type="ARBA" id="ARBA00022670"/>
    </source>
</evidence>
<dbReference type="GO" id="GO:0008658">
    <property type="term" value="F:penicillin binding"/>
    <property type="evidence" value="ECO:0007669"/>
    <property type="project" value="InterPro"/>
</dbReference>
<keyword evidence="6" id="KW-0645">Protease</keyword>
<dbReference type="InterPro" id="IPR001460">
    <property type="entry name" value="PCN-bd_Tpept"/>
</dbReference>
<keyword evidence="8" id="KW-0378">Hydrolase</keyword>
<dbReference type="PANTHER" id="PTHR30627:SF2">
    <property type="entry name" value="PEPTIDOGLYCAN D,D-TRANSPEPTIDASE MRDA"/>
    <property type="match status" value="1"/>
</dbReference>
<keyword evidence="4" id="KW-0997">Cell inner membrane</keyword>
<evidence type="ECO:0000256" key="12">
    <source>
        <dbReference type="ARBA" id="ARBA00023136"/>
    </source>
</evidence>
<keyword evidence="5" id="KW-0121">Carboxypeptidase</keyword>
<dbReference type="GO" id="GO:0009002">
    <property type="term" value="F:serine-type D-Ala-D-Ala carboxypeptidase activity"/>
    <property type="evidence" value="ECO:0007669"/>
    <property type="project" value="InterPro"/>
</dbReference>
<sequence>MRINVHDPERQEILNRRAFLFGGAVSLGLVVVGGRLYQLQILDHDRYVELAQDNQFNRRIITPLRGEIVDRFGKPLASNRKNFRVLFVPEQTRDVEGALDAISEIINISEEKRTRIMRQIRRRAPFIPIEIENNLSWDQFSKINFQLPYLPGILPDVGETRDYPYGEAAAFVVGYVGAVTESDLSQAKSEEERILLRQPGFKVGREGLERTYDKELRGAAGSMNVKVNAYGRVIEELKDQAIPPVQGETLALTIDADLQLAAMKELEGESAAAVVMDVVTGDILVLASTPAFDPNAFNIGISPQEWRALNESPYKPLLNKPLSGVYPPGSTFKLVSAVAAQIAGYKPGFRAHCPGRLWYGNRYFHCWKREGHGWVDMKGSIKHSCDVFYYTIAKDIDVDIIADVAKKLGLGQTFELGIPGQREGVVPSREWKRRFFAGRPENQPWFQGETLSVIIGQGYVTSTPLQLAVMTARIATGREVRPRIVRVLGDIAAPPQPAAPLGIDPAYFDIVRVGMDAVTNEPGGTAYRSRLDNPDWRLAGKTGTSQVYQITAEERARGLTDPEDLPWERRDHALFVCYAPFDNPRYACAVVVEHGIGGARMAGPKAREIMRAVMTKDPAARPAYDPRVVAQTPERSREG</sequence>
<name>A0A239PQ90_9PROT</name>
<feature type="domain" description="Penicillin-binding protein dimerisation" evidence="17">
    <location>
        <begin position="61"/>
        <end position="237"/>
    </location>
</feature>
<evidence type="ECO:0000313" key="19">
    <source>
        <dbReference type="Proteomes" id="UP000198346"/>
    </source>
</evidence>
<evidence type="ECO:0000256" key="4">
    <source>
        <dbReference type="ARBA" id="ARBA00022519"/>
    </source>
</evidence>
<dbReference type="GO" id="GO:0008360">
    <property type="term" value="P:regulation of cell shape"/>
    <property type="evidence" value="ECO:0007669"/>
    <property type="project" value="UniProtKB-KW"/>
</dbReference>
<organism evidence="18 19">
    <name type="scientific">Amphiplicatus metriothermophilus</name>
    <dbReference type="NCBI Taxonomy" id="1519374"/>
    <lineage>
        <taxon>Bacteria</taxon>
        <taxon>Pseudomonadati</taxon>
        <taxon>Pseudomonadota</taxon>
        <taxon>Alphaproteobacteria</taxon>
        <taxon>Parvularculales</taxon>
        <taxon>Parvularculaceae</taxon>
        <taxon>Amphiplicatus</taxon>
    </lineage>
</organism>
<dbReference type="InterPro" id="IPR012338">
    <property type="entry name" value="Beta-lactam/transpept-like"/>
</dbReference>
<accession>A0A239PQ90</accession>
<dbReference type="InterPro" id="IPR017790">
    <property type="entry name" value="Penicillin-binding_protein_2"/>
</dbReference>
<dbReference type="GO" id="GO:0071555">
    <property type="term" value="P:cell wall organization"/>
    <property type="evidence" value="ECO:0007669"/>
    <property type="project" value="UniProtKB-KW"/>
</dbReference>
<keyword evidence="19" id="KW-1185">Reference proteome</keyword>
<dbReference type="EMBL" id="FZQA01000002">
    <property type="protein sequence ID" value="SNT72459.1"/>
    <property type="molecule type" value="Genomic_DNA"/>
</dbReference>